<dbReference type="PANTHER" id="PTHR43968">
    <property type="match status" value="1"/>
</dbReference>
<dbReference type="SFLD" id="SFLDS00019">
    <property type="entry name" value="Glutathione_Transferase_(cytos"/>
    <property type="match status" value="1"/>
</dbReference>
<feature type="domain" description="GST N-terminal" evidence="1">
    <location>
        <begin position="9"/>
        <end position="88"/>
    </location>
</feature>
<dbReference type="InterPro" id="IPR040079">
    <property type="entry name" value="Glutathione_S-Trfase"/>
</dbReference>
<dbReference type="Pfam" id="PF13410">
    <property type="entry name" value="GST_C_2"/>
    <property type="match status" value="1"/>
</dbReference>
<dbReference type="InterPro" id="IPR004045">
    <property type="entry name" value="Glutathione_S-Trfase_N"/>
</dbReference>
<comment type="caution">
    <text evidence="2">The sequence shown here is derived from an EMBL/GenBank/DDBJ whole genome shotgun (WGS) entry which is preliminary data.</text>
</comment>
<dbReference type="PROSITE" id="PS51354">
    <property type="entry name" value="GLUTAREDOXIN_2"/>
    <property type="match status" value="1"/>
</dbReference>
<dbReference type="PANTHER" id="PTHR43968:SF6">
    <property type="entry name" value="GLUTATHIONE S-TRANSFERASE OMEGA"/>
    <property type="match status" value="1"/>
</dbReference>
<dbReference type="Gene3D" id="1.20.1050.10">
    <property type="match status" value="1"/>
</dbReference>
<dbReference type="Pfam" id="PF13417">
    <property type="entry name" value="GST_N_3"/>
    <property type="match status" value="1"/>
</dbReference>
<dbReference type="EMBL" id="JAVRIB010000002">
    <property type="protein sequence ID" value="MDT0633860.1"/>
    <property type="molecule type" value="Genomic_DNA"/>
</dbReference>
<dbReference type="SFLD" id="SFLDG00358">
    <property type="entry name" value="Main_(cytGST)"/>
    <property type="match status" value="1"/>
</dbReference>
<dbReference type="InterPro" id="IPR036282">
    <property type="entry name" value="Glutathione-S-Trfase_C_sf"/>
</dbReference>
<evidence type="ECO:0000259" key="1">
    <source>
        <dbReference type="PROSITE" id="PS50404"/>
    </source>
</evidence>
<sequence>MVSAASRRSLMTLFAGTDCPHSHRIRMVIAEKGIDSLDTVEIRPGETSEDLIDLNPYNTVPTLVDRDLVMYDPRIIMEYLDERFPHPPLMPVDPVMRARYRLAMFRMEQDIYGLIDDLHGTPAQVRKARTRLREILTTLAADFSARPFMGEEFSLVDCTFAPILWRLDHYGVELPPKQGKRLGDYARRLFGRAAFRASLTEQEAAMRSG</sequence>
<dbReference type="SUPFAM" id="SSF52833">
    <property type="entry name" value="Thioredoxin-like"/>
    <property type="match status" value="1"/>
</dbReference>
<dbReference type="Proteomes" id="UP001251857">
    <property type="component" value="Unassembled WGS sequence"/>
</dbReference>
<dbReference type="InterPro" id="IPR036249">
    <property type="entry name" value="Thioredoxin-like_sf"/>
</dbReference>
<dbReference type="InterPro" id="IPR034341">
    <property type="entry name" value="SspA_N"/>
</dbReference>
<accession>A0ABU3BX90</accession>
<organism evidence="2 3">
    <name type="scientific">Spectribacter hydrogenoxidans</name>
    <dbReference type="NCBI Taxonomy" id="3075608"/>
    <lineage>
        <taxon>Bacteria</taxon>
        <taxon>Pseudomonadati</taxon>
        <taxon>Pseudomonadota</taxon>
        <taxon>Gammaproteobacteria</taxon>
        <taxon>Salinisphaerales</taxon>
        <taxon>Salinisphaeraceae</taxon>
        <taxon>Spectribacter</taxon>
    </lineage>
</organism>
<dbReference type="RefSeq" id="WP_311651585.1">
    <property type="nucleotide sequence ID" value="NZ_JAVRIB010000002.1"/>
</dbReference>
<name>A0ABU3BX90_9GAMM</name>
<dbReference type="CDD" id="cd03059">
    <property type="entry name" value="GST_N_SspA"/>
    <property type="match status" value="1"/>
</dbReference>
<dbReference type="Gene3D" id="3.40.30.10">
    <property type="entry name" value="Glutaredoxin"/>
    <property type="match status" value="1"/>
</dbReference>
<proteinExistence type="predicted"/>
<reference evidence="2 3" key="1">
    <citation type="submission" date="2023-09" db="EMBL/GenBank/DDBJ databases">
        <authorList>
            <person name="Rey-Velasco X."/>
        </authorList>
    </citation>
    <scope>NUCLEOTIDE SEQUENCE [LARGE SCALE GENOMIC DNA]</scope>
    <source>
        <strain evidence="2 3">W335</strain>
    </source>
</reference>
<protein>
    <submittedName>
        <fullName evidence="2">Glutathione S-transferase N-terminal domain-containing protein</fullName>
    </submittedName>
</protein>
<dbReference type="PROSITE" id="PS50404">
    <property type="entry name" value="GST_NTER"/>
    <property type="match status" value="1"/>
</dbReference>
<evidence type="ECO:0000313" key="3">
    <source>
        <dbReference type="Proteomes" id="UP001251857"/>
    </source>
</evidence>
<dbReference type="SUPFAM" id="SSF47616">
    <property type="entry name" value="GST C-terminal domain-like"/>
    <property type="match status" value="1"/>
</dbReference>
<keyword evidence="3" id="KW-1185">Reference proteome</keyword>
<dbReference type="InterPro" id="IPR050983">
    <property type="entry name" value="GST_Omega/HSP26"/>
</dbReference>
<gene>
    <name evidence="2" type="ORF">RM532_02685</name>
</gene>
<evidence type="ECO:0000313" key="2">
    <source>
        <dbReference type="EMBL" id="MDT0633860.1"/>
    </source>
</evidence>